<dbReference type="Gene3D" id="1.10.10.10">
    <property type="entry name" value="Winged helix-like DNA-binding domain superfamily/Winged helix DNA-binding domain"/>
    <property type="match status" value="1"/>
</dbReference>
<dbReference type="Proteomes" id="UP000475214">
    <property type="component" value="Unassembled WGS sequence"/>
</dbReference>
<keyword evidence="3" id="KW-1185">Reference proteome</keyword>
<dbReference type="Pfam" id="PF01022">
    <property type="entry name" value="HTH_5"/>
    <property type="match status" value="1"/>
</dbReference>
<protein>
    <submittedName>
        <fullName evidence="2">Helix-turn-helix transcriptional regulator</fullName>
    </submittedName>
</protein>
<evidence type="ECO:0000313" key="2">
    <source>
        <dbReference type="EMBL" id="NEE02896.1"/>
    </source>
</evidence>
<dbReference type="CDD" id="cd00090">
    <property type="entry name" value="HTH_ARSR"/>
    <property type="match status" value="1"/>
</dbReference>
<evidence type="ECO:0000259" key="1">
    <source>
        <dbReference type="PROSITE" id="PS50987"/>
    </source>
</evidence>
<accession>A0A6L9SCD4</accession>
<gene>
    <name evidence="2" type="ORF">G1H10_22280</name>
</gene>
<feature type="domain" description="HTH arsR-type" evidence="1">
    <location>
        <begin position="1"/>
        <end position="72"/>
    </location>
</feature>
<dbReference type="PROSITE" id="PS50987">
    <property type="entry name" value="HTH_ARSR_2"/>
    <property type="match status" value="1"/>
</dbReference>
<reference evidence="2 3" key="1">
    <citation type="submission" date="2020-02" db="EMBL/GenBank/DDBJ databases">
        <authorList>
            <person name="Li X.-J."/>
            <person name="Han X.-M."/>
        </authorList>
    </citation>
    <scope>NUCLEOTIDE SEQUENCE [LARGE SCALE GENOMIC DNA]</scope>
    <source>
        <strain evidence="2 3">CCTCC AB 2017055</strain>
    </source>
</reference>
<comment type="caution">
    <text evidence="2">The sequence shown here is derived from an EMBL/GenBank/DDBJ whole genome shotgun (WGS) entry which is preliminary data.</text>
</comment>
<dbReference type="InterPro" id="IPR001845">
    <property type="entry name" value="HTH_ArsR_DNA-bd_dom"/>
</dbReference>
<organism evidence="2 3">
    <name type="scientific">Phytoactinopolyspora halotolerans</name>
    <dbReference type="NCBI Taxonomy" id="1981512"/>
    <lineage>
        <taxon>Bacteria</taxon>
        <taxon>Bacillati</taxon>
        <taxon>Actinomycetota</taxon>
        <taxon>Actinomycetes</taxon>
        <taxon>Jiangellales</taxon>
        <taxon>Jiangellaceae</taxon>
        <taxon>Phytoactinopolyspora</taxon>
    </lineage>
</organism>
<dbReference type="InterPro" id="IPR036388">
    <property type="entry name" value="WH-like_DNA-bd_sf"/>
</dbReference>
<proteinExistence type="predicted"/>
<dbReference type="InterPro" id="IPR036390">
    <property type="entry name" value="WH_DNA-bd_sf"/>
</dbReference>
<dbReference type="SUPFAM" id="SSF46785">
    <property type="entry name" value="Winged helix' DNA-binding domain"/>
    <property type="match status" value="1"/>
</dbReference>
<dbReference type="InterPro" id="IPR011991">
    <property type="entry name" value="ArsR-like_HTH"/>
</dbReference>
<evidence type="ECO:0000313" key="3">
    <source>
        <dbReference type="Proteomes" id="UP000475214"/>
    </source>
</evidence>
<dbReference type="AlphaFoldDB" id="A0A6L9SCD4"/>
<name>A0A6L9SCD4_9ACTN</name>
<dbReference type="GO" id="GO:0003700">
    <property type="term" value="F:DNA-binding transcription factor activity"/>
    <property type="evidence" value="ECO:0007669"/>
    <property type="project" value="InterPro"/>
</dbReference>
<dbReference type="SMART" id="SM00418">
    <property type="entry name" value="HTH_ARSR"/>
    <property type="match status" value="1"/>
</dbReference>
<dbReference type="EMBL" id="JAAGOA010000018">
    <property type="protein sequence ID" value="NEE02896.1"/>
    <property type="molecule type" value="Genomic_DNA"/>
</dbReference>
<sequence length="72" mass="7881">MMLFFRGAELSVGEVAERAGLSQSAASEQLSLMRRGGVVTARRDGKTILYRGDRDGIRKALSDLQAYLEVCC</sequence>